<dbReference type="RefSeq" id="WP_345068329.1">
    <property type="nucleotide sequence ID" value="NZ_BAABCN010000010.1"/>
</dbReference>
<dbReference type="Pfam" id="PF08818">
    <property type="entry name" value="DUF1801"/>
    <property type="match status" value="1"/>
</dbReference>
<dbReference type="Gene3D" id="3.90.1150.200">
    <property type="match status" value="1"/>
</dbReference>
<dbReference type="Proteomes" id="UP001501803">
    <property type="component" value="Unassembled WGS sequence"/>
</dbReference>
<comment type="caution">
    <text evidence="2">The sequence shown here is derived from an EMBL/GenBank/DDBJ whole genome shotgun (WGS) entry which is preliminary data.</text>
</comment>
<evidence type="ECO:0000259" key="1">
    <source>
        <dbReference type="Pfam" id="PF08818"/>
    </source>
</evidence>
<protein>
    <recommendedName>
        <fullName evidence="1">YdhG-like domain-containing protein</fullName>
    </recommendedName>
</protein>
<sequence>MRNRDVDDFAQTKLTPEYREILEKLRQIVEETVPDAIEVLSGGNPAWHVKRTLATVTTNDKNLTLTFERGASLTDDHGWLEGTGFNTRHLKMKTVEELPEDALRDYLTQAATLDGGA</sequence>
<reference evidence="3" key="1">
    <citation type="journal article" date="2019" name="Int. J. Syst. Evol. Microbiol.">
        <title>The Global Catalogue of Microorganisms (GCM) 10K type strain sequencing project: providing services to taxonomists for standard genome sequencing and annotation.</title>
        <authorList>
            <consortium name="The Broad Institute Genomics Platform"/>
            <consortium name="The Broad Institute Genome Sequencing Center for Infectious Disease"/>
            <person name="Wu L."/>
            <person name="Ma J."/>
        </authorList>
    </citation>
    <scope>NUCLEOTIDE SEQUENCE [LARGE SCALE GENOMIC DNA]</scope>
    <source>
        <strain evidence="3">JCM 17021</strain>
    </source>
</reference>
<evidence type="ECO:0000313" key="2">
    <source>
        <dbReference type="EMBL" id="GAA3886629.1"/>
    </source>
</evidence>
<gene>
    <name evidence="2" type="ORF">GCM10022381_30910</name>
</gene>
<dbReference type="SUPFAM" id="SSF159888">
    <property type="entry name" value="YdhG-like"/>
    <property type="match status" value="1"/>
</dbReference>
<keyword evidence="3" id="KW-1185">Reference proteome</keyword>
<proteinExistence type="predicted"/>
<name>A0ABP7KS42_9MICO</name>
<feature type="domain" description="YdhG-like" evidence="1">
    <location>
        <begin position="19"/>
        <end position="110"/>
    </location>
</feature>
<dbReference type="EMBL" id="BAABCN010000010">
    <property type="protein sequence ID" value="GAA3886629.1"/>
    <property type="molecule type" value="Genomic_DNA"/>
</dbReference>
<accession>A0ABP7KS42</accession>
<dbReference type="InterPro" id="IPR014922">
    <property type="entry name" value="YdhG-like"/>
</dbReference>
<evidence type="ECO:0000313" key="3">
    <source>
        <dbReference type="Proteomes" id="UP001501803"/>
    </source>
</evidence>
<organism evidence="2 3">
    <name type="scientific">Leifsonia kafniensis</name>
    <dbReference type="NCBI Taxonomy" id="475957"/>
    <lineage>
        <taxon>Bacteria</taxon>
        <taxon>Bacillati</taxon>
        <taxon>Actinomycetota</taxon>
        <taxon>Actinomycetes</taxon>
        <taxon>Micrococcales</taxon>
        <taxon>Microbacteriaceae</taxon>
        <taxon>Leifsonia</taxon>
    </lineage>
</organism>